<evidence type="ECO:0000313" key="2">
    <source>
        <dbReference type="EMBL" id="NYJ05717.1"/>
    </source>
</evidence>
<dbReference type="EMBL" id="JACBZT010000001">
    <property type="protein sequence ID" value="NYJ05717.1"/>
    <property type="molecule type" value="Genomic_DNA"/>
</dbReference>
<feature type="transmembrane region" description="Helical" evidence="1">
    <location>
        <begin position="30"/>
        <end position="49"/>
    </location>
</feature>
<accession>A0A853CE85</accession>
<keyword evidence="3" id="KW-1185">Reference proteome</keyword>
<protein>
    <submittedName>
        <fullName evidence="2">Uncharacterized protein</fullName>
    </submittedName>
</protein>
<keyword evidence="1" id="KW-1133">Transmembrane helix</keyword>
<dbReference type="AlphaFoldDB" id="A0A853CE85"/>
<keyword evidence="1" id="KW-0472">Membrane</keyword>
<dbReference type="Proteomes" id="UP000541969">
    <property type="component" value="Unassembled WGS sequence"/>
</dbReference>
<organism evidence="2 3">
    <name type="scientific">Petropleomorpha daqingensis</name>
    <dbReference type="NCBI Taxonomy" id="2026353"/>
    <lineage>
        <taxon>Bacteria</taxon>
        <taxon>Bacillati</taxon>
        <taxon>Actinomycetota</taxon>
        <taxon>Actinomycetes</taxon>
        <taxon>Geodermatophilales</taxon>
        <taxon>Geodermatophilaceae</taxon>
        <taxon>Petropleomorpha</taxon>
    </lineage>
</organism>
<evidence type="ECO:0000313" key="3">
    <source>
        <dbReference type="Proteomes" id="UP000541969"/>
    </source>
</evidence>
<name>A0A853CE85_9ACTN</name>
<reference evidence="2 3" key="1">
    <citation type="submission" date="2020-07" db="EMBL/GenBank/DDBJ databases">
        <title>Sequencing the genomes of 1000 actinobacteria strains.</title>
        <authorList>
            <person name="Klenk H.-P."/>
        </authorList>
    </citation>
    <scope>NUCLEOTIDE SEQUENCE [LARGE SCALE GENOMIC DNA]</scope>
    <source>
        <strain evidence="2 3">DSM 104001</strain>
    </source>
</reference>
<sequence>MHLPSPVTVCRTVVVLGFLLALALAGRPGWSTVGLGLALVAVWLAPLVVRHARHRAALHARPAEAPAG</sequence>
<evidence type="ECO:0000256" key="1">
    <source>
        <dbReference type="SAM" id="Phobius"/>
    </source>
</evidence>
<feature type="transmembrane region" description="Helical" evidence="1">
    <location>
        <begin position="7"/>
        <end position="24"/>
    </location>
</feature>
<gene>
    <name evidence="2" type="ORF">GGQ55_001995</name>
</gene>
<proteinExistence type="predicted"/>
<dbReference type="RefSeq" id="WP_179716329.1">
    <property type="nucleotide sequence ID" value="NZ_JACBZT010000001.1"/>
</dbReference>
<comment type="caution">
    <text evidence="2">The sequence shown here is derived from an EMBL/GenBank/DDBJ whole genome shotgun (WGS) entry which is preliminary data.</text>
</comment>
<keyword evidence="1" id="KW-0812">Transmembrane</keyword>